<dbReference type="PROSITE" id="PS50968">
    <property type="entry name" value="BIOTINYL_LIPOYL"/>
    <property type="match status" value="1"/>
</dbReference>
<dbReference type="PANTHER" id="PTHR43178">
    <property type="entry name" value="DIHYDROLIPOAMIDE ACETYLTRANSFERASE COMPONENT OF PYRUVATE DEHYDROGENASE COMPLEX"/>
    <property type="match status" value="1"/>
</dbReference>
<dbReference type="PROSITE" id="PS51826">
    <property type="entry name" value="PSBD"/>
    <property type="match status" value="1"/>
</dbReference>
<dbReference type="InterPro" id="IPR023213">
    <property type="entry name" value="CAT-like_dom_sf"/>
</dbReference>
<comment type="catalytic activity">
    <reaction evidence="9">
        <text>N(6)-[(R)-dihydrolipoyl]-L-lysyl-[protein] + 2-methylpropanoyl-CoA = N(6)-[(R)-S(8)-2-methylpropanoyldihydrolipoyl]-L-lysyl-[protein] + CoA</text>
        <dbReference type="Rhea" id="RHEA:18865"/>
        <dbReference type="Rhea" id="RHEA-COMP:10475"/>
        <dbReference type="Rhea" id="RHEA-COMP:10497"/>
        <dbReference type="ChEBI" id="CHEBI:57287"/>
        <dbReference type="ChEBI" id="CHEBI:57338"/>
        <dbReference type="ChEBI" id="CHEBI:83100"/>
        <dbReference type="ChEBI" id="CHEBI:83142"/>
        <dbReference type="EC" id="2.3.1.168"/>
    </reaction>
    <physiologicalReaction direction="left-to-right" evidence="9">
        <dbReference type="Rhea" id="RHEA:18866"/>
    </physiologicalReaction>
</comment>
<dbReference type="PROSITE" id="PS00189">
    <property type="entry name" value="LIPOYL"/>
    <property type="match status" value="1"/>
</dbReference>
<feature type="domain" description="Lipoyl-binding" evidence="11">
    <location>
        <begin position="77"/>
        <end position="152"/>
    </location>
</feature>
<organism evidence="13 14">
    <name type="scientific">Aphis glycines</name>
    <name type="common">Soybean aphid</name>
    <dbReference type="NCBI Taxonomy" id="307491"/>
    <lineage>
        <taxon>Eukaryota</taxon>
        <taxon>Metazoa</taxon>
        <taxon>Ecdysozoa</taxon>
        <taxon>Arthropoda</taxon>
        <taxon>Hexapoda</taxon>
        <taxon>Insecta</taxon>
        <taxon>Pterygota</taxon>
        <taxon>Neoptera</taxon>
        <taxon>Paraneoptera</taxon>
        <taxon>Hemiptera</taxon>
        <taxon>Sternorrhyncha</taxon>
        <taxon>Aphidomorpha</taxon>
        <taxon>Aphidoidea</taxon>
        <taxon>Aphididae</taxon>
        <taxon>Aphidini</taxon>
        <taxon>Aphis</taxon>
        <taxon>Aphis</taxon>
    </lineage>
</organism>
<keyword evidence="8 10" id="KW-0012">Acyltransferase</keyword>
<dbReference type="InterPro" id="IPR001078">
    <property type="entry name" value="2-oxoacid_DH_actylTfrase"/>
</dbReference>
<dbReference type="AlphaFoldDB" id="A0A6G0TNY3"/>
<evidence type="ECO:0000313" key="14">
    <source>
        <dbReference type="Proteomes" id="UP000475862"/>
    </source>
</evidence>
<dbReference type="CDD" id="cd06849">
    <property type="entry name" value="lipoyl_domain"/>
    <property type="match status" value="1"/>
</dbReference>
<evidence type="ECO:0000256" key="10">
    <source>
        <dbReference type="RuleBase" id="RU003423"/>
    </source>
</evidence>
<dbReference type="InterPro" id="IPR036625">
    <property type="entry name" value="E3-bd_dom_sf"/>
</dbReference>
<comment type="subcellular location">
    <subcellularLocation>
        <location evidence="2">Mitochondrion matrix</location>
    </subcellularLocation>
</comment>
<name>A0A6G0TNY3_APHGL</name>
<dbReference type="GO" id="GO:0005759">
    <property type="term" value="C:mitochondrial matrix"/>
    <property type="evidence" value="ECO:0007669"/>
    <property type="project" value="UniProtKB-SubCell"/>
</dbReference>
<dbReference type="FunFam" id="3.30.559.10:FF:000007">
    <property type="entry name" value="Dihydrolipoamide acetyltransferase component of pyruvate dehydrogenase complex"/>
    <property type="match status" value="1"/>
</dbReference>
<dbReference type="Pfam" id="PF00198">
    <property type="entry name" value="2-oxoacid_dh"/>
    <property type="match status" value="1"/>
</dbReference>
<evidence type="ECO:0000256" key="5">
    <source>
        <dbReference type="ARBA" id="ARBA00022823"/>
    </source>
</evidence>
<evidence type="ECO:0000259" key="12">
    <source>
        <dbReference type="PROSITE" id="PS51826"/>
    </source>
</evidence>
<dbReference type="InterPro" id="IPR050743">
    <property type="entry name" value="2-oxoacid_DH_E2_comp"/>
</dbReference>
<dbReference type="InterPro" id="IPR003016">
    <property type="entry name" value="2-oxoA_DH_lipoyl-BS"/>
</dbReference>
<evidence type="ECO:0000256" key="4">
    <source>
        <dbReference type="ARBA" id="ARBA00022679"/>
    </source>
</evidence>
<dbReference type="OrthoDB" id="202158at2759"/>
<dbReference type="FunFam" id="4.10.320.10:FF:000002">
    <property type="entry name" value="Dihydrolipoamide acetyltransferase component of pyruvate dehydrogenase complex"/>
    <property type="match status" value="1"/>
</dbReference>
<dbReference type="GO" id="GO:0016407">
    <property type="term" value="F:acetyltransferase activity"/>
    <property type="evidence" value="ECO:0007669"/>
    <property type="project" value="TreeGrafter"/>
</dbReference>
<dbReference type="GO" id="GO:0031405">
    <property type="term" value="F:lipoic acid binding"/>
    <property type="evidence" value="ECO:0007669"/>
    <property type="project" value="TreeGrafter"/>
</dbReference>
<reference evidence="13 14" key="1">
    <citation type="submission" date="2019-08" db="EMBL/GenBank/DDBJ databases">
        <title>The genome of the soybean aphid Biotype 1, its phylome, world population structure and adaptation to the North American continent.</title>
        <authorList>
            <person name="Giordano R."/>
            <person name="Donthu R.K."/>
            <person name="Hernandez A.G."/>
            <person name="Wright C.L."/>
            <person name="Zimin A.V."/>
        </authorList>
    </citation>
    <scope>NUCLEOTIDE SEQUENCE [LARGE SCALE GENOMIC DNA]</scope>
    <source>
        <tissue evidence="13">Whole aphids</tissue>
    </source>
</reference>
<comment type="similarity">
    <text evidence="3 10">Belongs to the 2-oxoacid dehydrogenase family.</text>
</comment>
<evidence type="ECO:0000259" key="11">
    <source>
        <dbReference type="PROSITE" id="PS50968"/>
    </source>
</evidence>
<dbReference type="Pfam" id="PF00364">
    <property type="entry name" value="Biotin_lipoyl"/>
    <property type="match status" value="1"/>
</dbReference>
<feature type="domain" description="Peripheral subunit-binding (PSBD)" evidence="12">
    <location>
        <begin position="200"/>
        <end position="237"/>
    </location>
</feature>
<evidence type="ECO:0000256" key="1">
    <source>
        <dbReference type="ARBA" id="ARBA00001938"/>
    </source>
</evidence>
<keyword evidence="14" id="KW-1185">Reference proteome</keyword>
<dbReference type="SUPFAM" id="SSF51230">
    <property type="entry name" value="Single hybrid motif"/>
    <property type="match status" value="1"/>
</dbReference>
<comment type="caution">
    <text evidence="13">The sequence shown here is derived from an EMBL/GenBank/DDBJ whole genome shotgun (WGS) entry which is preliminary data.</text>
</comment>
<keyword evidence="5 10" id="KW-0450">Lipoyl</keyword>
<proteinExistence type="inferred from homology"/>
<keyword evidence="7" id="KW-0496">Mitochondrion</keyword>
<dbReference type="GO" id="GO:0043754">
    <property type="term" value="F:dihydrolipoamide branched chain acyltransferase activity"/>
    <property type="evidence" value="ECO:0007669"/>
    <property type="project" value="UniProtKB-EC"/>
</dbReference>
<dbReference type="Pfam" id="PF02817">
    <property type="entry name" value="E3_binding"/>
    <property type="match status" value="1"/>
</dbReference>
<dbReference type="GO" id="GO:0005829">
    <property type="term" value="C:cytosol"/>
    <property type="evidence" value="ECO:0007669"/>
    <property type="project" value="UniProtKB-ARBA"/>
</dbReference>
<dbReference type="SUPFAM" id="SSF47005">
    <property type="entry name" value="Peripheral subunit-binding domain of 2-oxo acid dehydrogenase complex"/>
    <property type="match status" value="1"/>
</dbReference>
<gene>
    <name evidence="13" type="ORF">AGLY_007215</name>
</gene>
<keyword evidence="6" id="KW-0809">Transit peptide</keyword>
<dbReference type="Gene3D" id="2.40.50.100">
    <property type="match status" value="1"/>
</dbReference>
<evidence type="ECO:0000256" key="6">
    <source>
        <dbReference type="ARBA" id="ARBA00022946"/>
    </source>
</evidence>
<protein>
    <recommendedName>
        <fullName evidence="10">Dihydrolipoamide acetyltransferase component of pyruvate dehydrogenase complex</fullName>
        <ecNumber evidence="10">2.3.1.-</ecNumber>
    </recommendedName>
</protein>
<dbReference type="FunFam" id="2.40.50.100:FF:000013">
    <property type="entry name" value="Dihydrolipoamide acetyltransferase component of pyruvate dehydrogenase complex"/>
    <property type="match status" value="1"/>
</dbReference>
<evidence type="ECO:0000256" key="7">
    <source>
        <dbReference type="ARBA" id="ARBA00023128"/>
    </source>
</evidence>
<evidence type="ECO:0000256" key="2">
    <source>
        <dbReference type="ARBA" id="ARBA00004305"/>
    </source>
</evidence>
<accession>A0A6G0TNY3</accession>
<dbReference type="PANTHER" id="PTHR43178:SF5">
    <property type="entry name" value="LIPOAMIDE ACYLTRANSFERASE COMPONENT OF BRANCHED-CHAIN ALPHA-KETO ACID DEHYDROGENASE COMPLEX, MITOCHONDRIAL"/>
    <property type="match status" value="1"/>
</dbReference>
<evidence type="ECO:0000256" key="3">
    <source>
        <dbReference type="ARBA" id="ARBA00007317"/>
    </source>
</evidence>
<dbReference type="InterPro" id="IPR004167">
    <property type="entry name" value="PSBD"/>
</dbReference>
<evidence type="ECO:0000313" key="13">
    <source>
        <dbReference type="EMBL" id="KAE9536426.1"/>
    </source>
</evidence>
<sequence>MLPAGVLTARRAVVAAARPRWAVSAGIRHRSGDNRKCATATCRMPELKRRSYVGCGRRATDFPAAAGYCTARAGKKTVPFVLADIGEGISEVTVKEWYVNVGDVVSEFDDVCEVESDKATVTITSRYAGTVTKVHHETGATARVGSALVDIEVAEEGHTAEEPVAAPEVLADDADRVVAGSSGEPAGLDSSDASVASKVLTTPAVRRIAAEKGIDLTTVRGTGKQGRVLKEDLLGFEDHLLSSSVPTPSAPAVSSPPTEDFVPLTGYAKTMRKTMEASNKIPTLVITDEVNLTRLIELKAQLAPHVKLTLLPFLVKATSLALARHPRINSTASPDFTAYRPNRSHNIGVAIDTPLGLAVPNVKDVQTLSVVGVARRLAELRAKAAKGKLAPSDVTGGTFTLSNMGTIAGSAFQPMILPPEVAIGALGRINYRPRYDDQERLVRTPVMGVSWAADHRILDGAAVARFYKDWKTYVENPSLVLADVQLDESDTAEYFFFGDSAVLQCKNNKL</sequence>
<evidence type="ECO:0000256" key="8">
    <source>
        <dbReference type="ARBA" id="ARBA00023315"/>
    </source>
</evidence>
<dbReference type="Proteomes" id="UP000475862">
    <property type="component" value="Unassembled WGS sequence"/>
</dbReference>
<evidence type="ECO:0000256" key="9">
    <source>
        <dbReference type="ARBA" id="ARBA00051775"/>
    </source>
</evidence>
<dbReference type="Gene3D" id="4.10.320.10">
    <property type="entry name" value="E3-binding domain"/>
    <property type="match status" value="1"/>
</dbReference>
<dbReference type="EMBL" id="VYZN01000023">
    <property type="protein sequence ID" value="KAE9536426.1"/>
    <property type="molecule type" value="Genomic_DNA"/>
</dbReference>
<dbReference type="EC" id="2.3.1.-" evidence="10"/>
<keyword evidence="4 10" id="KW-0808">Transferase</keyword>
<dbReference type="SUPFAM" id="SSF52777">
    <property type="entry name" value="CoA-dependent acyltransferases"/>
    <property type="match status" value="1"/>
</dbReference>
<dbReference type="InterPro" id="IPR000089">
    <property type="entry name" value="Biotin_lipoyl"/>
</dbReference>
<dbReference type="Gene3D" id="3.30.559.10">
    <property type="entry name" value="Chloramphenicol acetyltransferase-like domain"/>
    <property type="match status" value="1"/>
</dbReference>
<comment type="cofactor">
    <cofactor evidence="1 10">
        <name>(R)-lipoate</name>
        <dbReference type="ChEBI" id="CHEBI:83088"/>
    </cofactor>
</comment>
<dbReference type="InterPro" id="IPR011053">
    <property type="entry name" value="Single_hybrid_motif"/>
</dbReference>